<sequence>MCVLDAVQLNIRHLIVNEFWEFKMHDILSLVVPSFIMKLCNRAEVEVLSGETLMHPNNPIFPLKMCGEGMVVKSKKRKVDSRKSIHVDDDSPAPPVVVPFESLESESCIVKEIVTRKQKAQLINLEKAYASLAKSHGELSIIHSKMKKREKSRDKFFTQMWKRVKCLWKVLKATEPPQISRPDGDGDEPDTWSNDGGDEDSEATDTDGEN</sequence>
<dbReference type="HOGENOM" id="CLU_1312039_0_0_1"/>
<name>M1D9M1_SOLTU</name>
<accession>M1D9M1</accession>
<evidence type="ECO:0000313" key="2">
    <source>
        <dbReference type="EnsemblPlants" id="PGSC0003DMT400085494"/>
    </source>
</evidence>
<dbReference type="AlphaFoldDB" id="M1D9M1"/>
<feature type="compositionally biased region" description="Acidic residues" evidence="1">
    <location>
        <begin position="185"/>
        <end position="210"/>
    </location>
</feature>
<dbReference type="Proteomes" id="UP000011115">
    <property type="component" value="Unassembled WGS sequence"/>
</dbReference>
<dbReference type="Gramene" id="PGSC0003DMT400085494">
    <property type="protein sequence ID" value="PGSC0003DMT400085494"/>
    <property type="gene ID" value="PGSC0003DMG400035065"/>
</dbReference>
<keyword evidence="3" id="KW-1185">Reference proteome</keyword>
<reference evidence="3" key="1">
    <citation type="journal article" date="2011" name="Nature">
        <title>Genome sequence and analysis of the tuber crop potato.</title>
        <authorList>
            <consortium name="The Potato Genome Sequencing Consortium"/>
        </authorList>
    </citation>
    <scope>NUCLEOTIDE SEQUENCE [LARGE SCALE GENOMIC DNA]</scope>
    <source>
        <strain evidence="3">cv. DM1-3 516 R44</strain>
    </source>
</reference>
<proteinExistence type="predicted"/>
<dbReference type="PaxDb" id="4113-PGSC0003DMT400085494"/>
<dbReference type="OMA" id="IVNEFWE"/>
<protein>
    <submittedName>
        <fullName evidence="2">Uncharacterized protein</fullName>
    </submittedName>
</protein>
<reference evidence="2" key="2">
    <citation type="submission" date="2015-06" db="UniProtKB">
        <authorList>
            <consortium name="EnsemblPlants"/>
        </authorList>
    </citation>
    <scope>IDENTIFICATION</scope>
    <source>
        <strain evidence="2">DM1-3 516 R44</strain>
    </source>
</reference>
<evidence type="ECO:0000256" key="1">
    <source>
        <dbReference type="SAM" id="MobiDB-lite"/>
    </source>
</evidence>
<dbReference type="eggNOG" id="ENOG502R82S">
    <property type="taxonomic scope" value="Eukaryota"/>
</dbReference>
<dbReference type="EnsemblPlants" id="PGSC0003DMT400085494">
    <property type="protein sequence ID" value="PGSC0003DMT400085494"/>
    <property type="gene ID" value="PGSC0003DMG400035065"/>
</dbReference>
<evidence type="ECO:0000313" key="3">
    <source>
        <dbReference type="Proteomes" id="UP000011115"/>
    </source>
</evidence>
<feature type="region of interest" description="Disordered" evidence="1">
    <location>
        <begin position="175"/>
        <end position="210"/>
    </location>
</feature>
<dbReference type="InParanoid" id="M1D9M1"/>
<organism evidence="2 3">
    <name type="scientific">Solanum tuberosum</name>
    <name type="common">Potato</name>
    <dbReference type="NCBI Taxonomy" id="4113"/>
    <lineage>
        <taxon>Eukaryota</taxon>
        <taxon>Viridiplantae</taxon>
        <taxon>Streptophyta</taxon>
        <taxon>Embryophyta</taxon>
        <taxon>Tracheophyta</taxon>
        <taxon>Spermatophyta</taxon>
        <taxon>Magnoliopsida</taxon>
        <taxon>eudicotyledons</taxon>
        <taxon>Gunneridae</taxon>
        <taxon>Pentapetalae</taxon>
        <taxon>asterids</taxon>
        <taxon>lamiids</taxon>
        <taxon>Solanales</taxon>
        <taxon>Solanaceae</taxon>
        <taxon>Solanoideae</taxon>
        <taxon>Solaneae</taxon>
        <taxon>Solanum</taxon>
    </lineage>
</organism>